<dbReference type="Proteomes" id="UP001223712">
    <property type="component" value="Unassembled WGS sequence"/>
</dbReference>
<proteinExistence type="predicted"/>
<keyword evidence="1" id="KW-0812">Transmembrane</keyword>
<dbReference type="EMBL" id="JAUFQY010000001">
    <property type="protein sequence ID" value="MDN3700732.1"/>
    <property type="molecule type" value="Genomic_DNA"/>
</dbReference>
<evidence type="ECO:0000313" key="2">
    <source>
        <dbReference type="EMBL" id="MDN3700732.1"/>
    </source>
</evidence>
<comment type="caution">
    <text evidence="2">The sequence shown here is derived from an EMBL/GenBank/DDBJ whole genome shotgun (WGS) entry which is preliminary data.</text>
</comment>
<feature type="transmembrane region" description="Helical" evidence="1">
    <location>
        <begin position="12"/>
        <end position="35"/>
    </location>
</feature>
<organism evidence="2 3">
    <name type="scientific">Vibrio artabrorum</name>
    <dbReference type="NCBI Taxonomy" id="446374"/>
    <lineage>
        <taxon>Bacteria</taxon>
        <taxon>Pseudomonadati</taxon>
        <taxon>Pseudomonadota</taxon>
        <taxon>Gammaproteobacteria</taxon>
        <taxon>Vibrionales</taxon>
        <taxon>Vibrionaceae</taxon>
        <taxon>Vibrio</taxon>
    </lineage>
</organism>
<accession>A0ABT8CG68</accession>
<keyword evidence="1" id="KW-1133">Transmembrane helix</keyword>
<gene>
    <name evidence="2" type="ORF">QWY96_07190</name>
</gene>
<protein>
    <submittedName>
        <fullName evidence="2">Uncharacterized protein</fullName>
    </submittedName>
</protein>
<sequence length="121" mass="14292">MSDFLNVISGFFAIYAIIWGVPGVLMSAVVGLGNVQRIVFIDKQLAKDLDKLYDEKGYLRWQFQTSYSIVSRLTRYWIAYPFIRYRVKSESKKFRLFMWINSIGIWSWLLVPCLSFVEKLM</sequence>
<keyword evidence="1" id="KW-0472">Membrane</keyword>
<dbReference type="RefSeq" id="WP_261838357.1">
    <property type="nucleotide sequence ID" value="NZ_AP025458.1"/>
</dbReference>
<evidence type="ECO:0000256" key="1">
    <source>
        <dbReference type="SAM" id="Phobius"/>
    </source>
</evidence>
<evidence type="ECO:0000313" key="3">
    <source>
        <dbReference type="Proteomes" id="UP001223712"/>
    </source>
</evidence>
<name>A0ABT8CG68_9VIBR</name>
<feature type="transmembrane region" description="Helical" evidence="1">
    <location>
        <begin position="96"/>
        <end position="117"/>
    </location>
</feature>
<reference evidence="3" key="1">
    <citation type="journal article" date="2019" name="Int. J. Syst. Evol. Microbiol.">
        <title>The Global Catalogue of Microorganisms (GCM) 10K type strain sequencing project: providing services to taxonomists for standard genome sequencing and annotation.</title>
        <authorList>
            <consortium name="The Broad Institute Genomics Platform"/>
            <consortium name="The Broad Institute Genome Sequencing Center for Infectious Disease"/>
            <person name="Wu L."/>
            <person name="Ma J."/>
        </authorList>
    </citation>
    <scope>NUCLEOTIDE SEQUENCE [LARGE SCALE GENOMIC DNA]</scope>
    <source>
        <strain evidence="3">CECT 7226</strain>
    </source>
</reference>
<keyword evidence="3" id="KW-1185">Reference proteome</keyword>